<reference evidence="2 3" key="1">
    <citation type="submission" date="2020-06" db="EMBL/GenBank/DDBJ databases">
        <authorList>
            <person name="Criscuolo A."/>
        </authorList>
    </citation>
    <scope>NUCLEOTIDE SEQUENCE [LARGE SCALE GENOMIC DNA]</scope>
    <source>
        <strain evidence="3">CIP 110025</strain>
    </source>
</reference>
<name>A0A6V6Z629_9FLAO</name>
<comment type="caution">
    <text evidence="2">The sequence shown here is derived from an EMBL/GenBank/DDBJ whole genome shotgun (WGS) entry which is preliminary data.</text>
</comment>
<evidence type="ECO:0000313" key="2">
    <source>
        <dbReference type="EMBL" id="CAD0007049.1"/>
    </source>
</evidence>
<accession>A0A6V6Z629</accession>
<keyword evidence="1" id="KW-0812">Transmembrane</keyword>
<dbReference type="AlphaFoldDB" id="A0A6V6Z629"/>
<keyword evidence="3" id="KW-1185">Reference proteome</keyword>
<feature type="transmembrane region" description="Helical" evidence="1">
    <location>
        <begin position="55"/>
        <end position="72"/>
    </location>
</feature>
<protein>
    <submittedName>
        <fullName evidence="2">Uncharacterized protein</fullName>
    </submittedName>
</protein>
<dbReference type="Proteomes" id="UP000556700">
    <property type="component" value="Unassembled WGS sequence"/>
</dbReference>
<evidence type="ECO:0000256" key="1">
    <source>
        <dbReference type="SAM" id="Phobius"/>
    </source>
</evidence>
<proteinExistence type="predicted"/>
<sequence length="73" mass="8687">MYSTSEKEKDFLNQQKLLTTSSLKDFNDRELLEKQTIYLMNIEKSNERIKVNLQFWFYFAIISGVSGLLFLIN</sequence>
<keyword evidence="1" id="KW-1133">Transmembrane helix</keyword>
<gene>
    <name evidence="2" type="ORF">FLACHUCJ7_03124</name>
</gene>
<dbReference type="EMBL" id="CAIJDO010000183">
    <property type="protein sequence ID" value="CAD0007049.1"/>
    <property type="molecule type" value="Genomic_DNA"/>
</dbReference>
<evidence type="ECO:0000313" key="3">
    <source>
        <dbReference type="Proteomes" id="UP000556700"/>
    </source>
</evidence>
<keyword evidence="1" id="KW-0472">Membrane</keyword>
<organism evidence="2 3">
    <name type="scientific">Flavobacterium chungangense</name>
    <dbReference type="NCBI Taxonomy" id="554283"/>
    <lineage>
        <taxon>Bacteria</taxon>
        <taxon>Pseudomonadati</taxon>
        <taxon>Bacteroidota</taxon>
        <taxon>Flavobacteriia</taxon>
        <taxon>Flavobacteriales</taxon>
        <taxon>Flavobacteriaceae</taxon>
        <taxon>Flavobacterium</taxon>
    </lineage>
</organism>